<evidence type="ECO:0000259" key="1">
    <source>
        <dbReference type="Pfam" id="PF01738"/>
    </source>
</evidence>
<dbReference type="Pfam" id="PF01738">
    <property type="entry name" value="DLH"/>
    <property type="match status" value="1"/>
</dbReference>
<dbReference type="InterPro" id="IPR029058">
    <property type="entry name" value="AB_hydrolase_fold"/>
</dbReference>
<dbReference type="EMBL" id="PKLZ01000007">
    <property type="protein sequence ID" value="PLW82698.1"/>
    <property type="molecule type" value="Genomic_DNA"/>
</dbReference>
<keyword evidence="3" id="KW-1185">Reference proteome</keyword>
<dbReference type="Gene3D" id="3.40.50.1820">
    <property type="entry name" value="alpha/beta hydrolase"/>
    <property type="match status" value="1"/>
</dbReference>
<organism evidence="2 3">
    <name type="scientific">Kineobactrum sediminis</name>
    <dbReference type="NCBI Taxonomy" id="1905677"/>
    <lineage>
        <taxon>Bacteria</taxon>
        <taxon>Pseudomonadati</taxon>
        <taxon>Pseudomonadota</taxon>
        <taxon>Gammaproteobacteria</taxon>
        <taxon>Cellvibrionales</taxon>
        <taxon>Halieaceae</taxon>
        <taxon>Kineobactrum</taxon>
    </lineage>
</organism>
<name>A0A2N5Y2U2_9GAMM</name>
<sequence>MAIQTRLITYEHAGTTYEGQLAWDDAHASPRPGVAIAHTWSGRSEFEENKAMELARQGYVGFALDVFGQGVHGEGKEECNALIAPLLEDREKLQALVGLAVSVMSEQAEVDAGRVAAIGYCFGGLTVLDLARSGSSVSGVVSFHGLFNAPDNTAGTAIKAKVLCLHGYDDPMAQPDSLLALADELTAAGADWQVHAYGNTLHAFTNPDANDPDFGAVYNADADRRSWRSLLNFLEETLA</sequence>
<comment type="caution">
    <text evidence="2">The sequence shown here is derived from an EMBL/GenBank/DDBJ whole genome shotgun (WGS) entry which is preliminary data.</text>
</comment>
<dbReference type="InterPro" id="IPR050261">
    <property type="entry name" value="FrsA_esterase"/>
</dbReference>
<gene>
    <name evidence="2" type="ORF">CWI75_08940</name>
</gene>
<dbReference type="AlphaFoldDB" id="A0A2N5Y2U2"/>
<dbReference type="InterPro" id="IPR002925">
    <property type="entry name" value="Dienelactn_hydro"/>
</dbReference>
<reference evidence="3" key="1">
    <citation type="submission" date="2017-11" db="EMBL/GenBank/DDBJ databases">
        <title>The draft genome sequence of Chromatocurvus sp. F02.</title>
        <authorList>
            <person name="Du Z.-J."/>
            <person name="Chang Y.-Q."/>
        </authorList>
    </citation>
    <scope>NUCLEOTIDE SEQUENCE [LARGE SCALE GENOMIC DNA]</scope>
    <source>
        <strain evidence="3">F02</strain>
    </source>
</reference>
<protein>
    <submittedName>
        <fullName evidence="2">Carboxymethylenebutenolidase</fullName>
    </submittedName>
</protein>
<accession>A0A2N5Y2U2</accession>
<dbReference type="RefSeq" id="WP_101521166.1">
    <property type="nucleotide sequence ID" value="NZ_PKLZ01000007.1"/>
</dbReference>
<dbReference type="GO" id="GO:0016787">
    <property type="term" value="F:hydrolase activity"/>
    <property type="evidence" value="ECO:0007669"/>
    <property type="project" value="InterPro"/>
</dbReference>
<dbReference type="PANTHER" id="PTHR22946:SF0">
    <property type="entry name" value="DIENELACTONE HYDROLASE DOMAIN-CONTAINING PROTEIN"/>
    <property type="match status" value="1"/>
</dbReference>
<dbReference type="OrthoDB" id="9787933at2"/>
<proteinExistence type="predicted"/>
<evidence type="ECO:0000313" key="3">
    <source>
        <dbReference type="Proteomes" id="UP000234845"/>
    </source>
</evidence>
<dbReference type="SUPFAM" id="SSF53474">
    <property type="entry name" value="alpha/beta-Hydrolases"/>
    <property type="match status" value="1"/>
</dbReference>
<feature type="domain" description="Dienelactone hydrolase" evidence="1">
    <location>
        <begin position="28"/>
        <end position="237"/>
    </location>
</feature>
<dbReference type="Proteomes" id="UP000234845">
    <property type="component" value="Unassembled WGS sequence"/>
</dbReference>
<evidence type="ECO:0000313" key="2">
    <source>
        <dbReference type="EMBL" id="PLW82698.1"/>
    </source>
</evidence>
<dbReference type="PANTHER" id="PTHR22946">
    <property type="entry name" value="DIENELACTONE HYDROLASE DOMAIN-CONTAINING PROTEIN-RELATED"/>
    <property type="match status" value="1"/>
</dbReference>